<evidence type="ECO:0000313" key="10">
    <source>
        <dbReference type="EMBL" id="AOS82836.1"/>
    </source>
</evidence>
<dbReference type="CDD" id="cd03251">
    <property type="entry name" value="ABCC_MsbA"/>
    <property type="match status" value="1"/>
</dbReference>
<proteinExistence type="predicted"/>
<dbReference type="InterPro" id="IPR027417">
    <property type="entry name" value="P-loop_NTPase"/>
</dbReference>
<sequence length="645" mass="72941">MNIYLRLLKYLAPSKSRIVIVFFVSILTSLFSVISIYSVLPLLNAVFSGSQPQQTSTNAPGVRLPDVPKLQSAKTTAMPVNTEVVFPDNLTDTKALKTWATAKFQQLFEAGSREETLLRICLFLIAAFFLKNLFSYLNGQLIFRIQTRTAKNLRDDVFGSIVEMQIDYFNQNRVGTLMNYVHNEVSSVNAMISSTFVNLLQNPFSMLVYVVVLLVLSWKLTLFAIVTSLLIFGIMRAIGIRIKSMARRLRDVMGNMNSVLQEKFSGIKVIKSSAFEDVELSRFKQFTRDYRKLDIRINRLKNIIGPLNETLLIAAVAMVLWYGGLQVFAGKMTSTELLLFAFTLYSIMGPFKTFSSMSTQIHIGMASAEKLFELLDTRPDIINGTRNIDGFSHSIRFEEVSFRYRKEPEAPFVLDKVSFEIRKGEMVALVGQSGSGKSTAVDLLLRFYDVESGRITIDGIDIREYDYKQLRQIIGVVSQEVILFNDSIEQNIAYGIRNGIDHERIERAARLANAHNFIMDKPEGYKTQVGDRGIQLSGGQRQRLAIARAMVRNPELLIFDEATSALDNESEKVVQDAINHAMENRTALVVAHRLSTVRNADRIIVMERGRVIESGSHKELLEMNGTYKHLFDIQFSDKTNENPTS</sequence>
<protein>
    <submittedName>
        <fullName evidence="10">ABC transporter</fullName>
    </submittedName>
</protein>
<dbReference type="RefSeq" id="WP_069808567.1">
    <property type="nucleotide sequence ID" value="NZ_CP017305.1"/>
</dbReference>
<dbReference type="GO" id="GO:0005886">
    <property type="term" value="C:plasma membrane"/>
    <property type="evidence" value="ECO:0007669"/>
    <property type="project" value="UniProtKB-SubCell"/>
</dbReference>
<dbReference type="SUPFAM" id="SSF90123">
    <property type="entry name" value="ABC transporter transmembrane region"/>
    <property type="match status" value="1"/>
</dbReference>
<dbReference type="FunFam" id="3.40.50.300:FF:000218">
    <property type="entry name" value="Multidrug ABC transporter ATP-binding protein"/>
    <property type="match status" value="1"/>
</dbReference>
<dbReference type="EMBL" id="CP017305">
    <property type="protein sequence ID" value="AOS82836.1"/>
    <property type="molecule type" value="Genomic_DNA"/>
</dbReference>
<dbReference type="PANTHER" id="PTHR43394:SF1">
    <property type="entry name" value="ATP-BINDING CASSETTE SUB-FAMILY B MEMBER 10, MITOCHONDRIAL"/>
    <property type="match status" value="1"/>
</dbReference>
<feature type="transmembrane region" description="Helical" evidence="7">
    <location>
        <begin position="196"/>
        <end position="216"/>
    </location>
</feature>
<comment type="subcellular location">
    <subcellularLocation>
        <location evidence="1">Cell membrane</location>
        <topology evidence="1">Multi-pass membrane protein</topology>
    </subcellularLocation>
</comment>
<evidence type="ECO:0000256" key="3">
    <source>
        <dbReference type="ARBA" id="ARBA00022741"/>
    </source>
</evidence>
<keyword evidence="5 7" id="KW-1133">Transmembrane helix</keyword>
<dbReference type="Proteomes" id="UP000095185">
    <property type="component" value="Chromosome"/>
</dbReference>
<evidence type="ECO:0000256" key="7">
    <source>
        <dbReference type="SAM" id="Phobius"/>
    </source>
</evidence>
<dbReference type="SUPFAM" id="SSF52540">
    <property type="entry name" value="P-loop containing nucleoside triphosphate hydrolases"/>
    <property type="match status" value="1"/>
</dbReference>
<keyword evidence="11" id="KW-1185">Reference proteome</keyword>
<dbReference type="PANTHER" id="PTHR43394">
    <property type="entry name" value="ATP-DEPENDENT PERMEASE MDL1, MITOCHONDRIAL"/>
    <property type="match status" value="1"/>
</dbReference>
<dbReference type="GO" id="GO:0005524">
    <property type="term" value="F:ATP binding"/>
    <property type="evidence" value="ECO:0007669"/>
    <property type="project" value="UniProtKB-KW"/>
</dbReference>
<evidence type="ECO:0000256" key="5">
    <source>
        <dbReference type="ARBA" id="ARBA00022989"/>
    </source>
</evidence>
<dbReference type="GO" id="GO:0016887">
    <property type="term" value="F:ATP hydrolysis activity"/>
    <property type="evidence" value="ECO:0007669"/>
    <property type="project" value="InterPro"/>
</dbReference>
<keyword evidence="3" id="KW-0547">Nucleotide-binding</keyword>
<dbReference type="InterPro" id="IPR011527">
    <property type="entry name" value="ABC1_TM_dom"/>
</dbReference>
<dbReference type="InterPro" id="IPR039421">
    <property type="entry name" value="Type_1_exporter"/>
</dbReference>
<dbReference type="PROSITE" id="PS00211">
    <property type="entry name" value="ABC_TRANSPORTER_1"/>
    <property type="match status" value="1"/>
</dbReference>
<dbReference type="KEGG" id="clz:BIU88_00915"/>
<accession>A0A1D8CVG4</accession>
<dbReference type="GO" id="GO:0015421">
    <property type="term" value="F:ABC-type oligopeptide transporter activity"/>
    <property type="evidence" value="ECO:0007669"/>
    <property type="project" value="TreeGrafter"/>
</dbReference>
<feature type="transmembrane region" description="Helical" evidence="7">
    <location>
        <begin position="303"/>
        <end position="322"/>
    </location>
</feature>
<feature type="domain" description="ABC transmembrane type-1" evidence="9">
    <location>
        <begin position="19"/>
        <end position="361"/>
    </location>
</feature>
<name>A0A1D8CVG4_CHLLM</name>
<feature type="domain" description="ABC transporter" evidence="8">
    <location>
        <begin position="395"/>
        <end position="633"/>
    </location>
</feature>
<dbReference type="STRING" id="274537.BIU88_00915"/>
<dbReference type="CDD" id="cd18552">
    <property type="entry name" value="ABC_6TM_MsbA_like"/>
    <property type="match status" value="1"/>
</dbReference>
<evidence type="ECO:0000256" key="6">
    <source>
        <dbReference type="ARBA" id="ARBA00023136"/>
    </source>
</evidence>
<keyword evidence="6 7" id="KW-0472">Membrane</keyword>
<evidence type="ECO:0000259" key="9">
    <source>
        <dbReference type="PROSITE" id="PS50929"/>
    </source>
</evidence>
<feature type="transmembrane region" description="Helical" evidence="7">
    <location>
        <begin position="222"/>
        <end position="240"/>
    </location>
</feature>
<dbReference type="InterPro" id="IPR017871">
    <property type="entry name" value="ABC_transporter-like_CS"/>
</dbReference>
<evidence type="ECO:0000256" key="2">
    <source>
        <dbReference type="ARBA" id="ARBA00022692"/>
    </source>
</evidence>
<feature type="transmembrane region" description="Helical" evidence="7">
    <location>
        <begin position="116"/>
        <end position="134"/>
    </location>
</feature>
<evidence type="ECO:0000256" key="1">
    <source>
        <dbReference type="ARBA" id="ARBA00004651"/>
    </source>
</evidence>
<dbReference type="OrthoDB" id="593815at2"/>
<dbReference type="InterPro" id="IPR003593">
    <property type="entry name" value="AAA+_ATPase"/>
</dbReference>
<keyword evidence="2 7" id="KW-0812">Transmembrane</keyword>
<evidence type="ECO:0000259" key="8">
    <source>
        <dbReference type="PROSITE" id="PS50893"/>
    </source>
</evidence>
<dbReference type="AlphaFoldDB" id="A0A1D8CVG4"/>
<organism evidence="10 11">
    <name type="scientific">Chlorobaculum limnaeum</name>
    <dbReference type="NCBI Taxonomy" id="274537"/>
    <lineage>
        <taxon>Bacteria</taxon>
        <taxon>Pseudomonadati</taxon>
        <taxon>Chlorobiota</taxon>
        <taxon>Chlorobiia</taxon>
        <taxon>Chlorobiales</taxon>
        <taxon>Chlorobiaceae</taxon>
        <taxon>Chlorobaculum</taxon>
    </lineage>
</organism>
<dbReference type="InterPro" id="IPR003439">
    <property type="entry name" value="ABC_transporter-like_ATP-bd"/>
</dbReference>
<dbReference type="PROSITE" id="PS50893">
    <property type="entry name" value="ABC_TRANSPORTER_2"/>
    <property type="match status" value="1"/>
</dbReference>
<dbReference type="Gene3D" id="1.20.1560.10">
    <property type="entry name" value="ABC transporter type 1, transmembrane domain"/>
    <property type="match status" value="1"/>
</dbReference>
<dbReference type="Pfam" id="PF00664">
    <property type="entry name" value="ABC_membrane"/>
    <property type="match status" value="1"/>
</dbReference>
<reference evidence="10" key="1">
    <citation type="submission" date="2016-09" db="EMBL/GenBank/DDBJ databases">
        <title>Genome sequence of Chlorobaculum limnaeum.</title>
        <authorList>
            <person name="Liu Z."/>
            <person name="Tank M."/>
            <person name="Bryant D.A."/>
        </authorList>
    </citation>
    <scope>NUCLEOTIDE SEQUENCE [LARGE SCALE GENOMIC DNA]</scope>
    <source>
        <strain evidence="10">DSM 1677</strain>
    </source>
</reference>
<dbReference type="SMART" id="SM00382">
    <property type="entry name" value="AAA"/>
    <property type="match status" value="1"/>
</dbReference>
<dbReference type="InterPro" id="IPR036640">
    <property type="entry name" value="ABC1_TM_sf"/>
</dbReference>
<evidence type="ECO:0000256" key="4">
    <source>
        <dbReference type="ARBA" id="ARBA00022840"/>
    </source>
</evidence>
<evidence type="ECO:0000313" key="11">
    <source>
        <dbReference type="Proteomes" id="UP000095185"/>
    </source>
</evidence>
<keyword evidence="4" id="KW-0067">ATP-binding</keyword>
<dbReference type="Pfam" id="PF00005">
    <property type="entry name" value="ABC_tran"/>
    <property type="match status" value="1"/>
</dbReference>
<gene>
    <name evidence="10" type="ORF">BIU88_00915</name>
</gene>
<dbReference type="PROSITE" id="PS50929">
    <property type="entry name" value="ABC_TM1F"/>
    <property type="match status" value="1"/>
</dbReference>
<feature type="transmembrane region" description="Helical" evidence="7">
    <location>
        <begin position="20"/>
        <end position="40"/>
    </location>
</feature>
<dbReference type="Gene3D" id="3.40.50.300">
    <property type="entry name" value="P-loop containing nucleotide triphosphate hydrolases"/>
    <property type="match status" value="1"/>
</dbReference>